<dbReference type="Gene3D" id="3.90.1150.10">
    <property type="entry name" value="Aspartate Aminotransferase, domain 1"/>
    <property type="match status" value="1"/>
</dbReference>
<dbReference type="Pfam" id="PF01053">
    <property type="entry name" value="Cys_Met_Meta_PP"/>
    <property type="match status" value="1"/>
</dbReference>
<dbReference type="EMBL" id="JAGTAR010000001">
    <property type="protein sequence ID" value="MBR8534238.1"/>
    <property type="molecule type" value="Genomic_DNA"/>
</dbReference>
<dbReference type="AlphaFoldDB" id="A0A941IVT3"/>
<keyword evidence="4 5" id="KW-0663">Pyridoxal phosphate</keyword>
<dbReference type="FunFam" id="3.40.640.10:FF:000046">
    <property type="entry name" value="Cystathionine gamma-lyase"/>
    <property type="match status" value="1"/>
</dbReference>
<dbReference type="PANTHER" id="PTHR43797">
    <property type="entry name" value="HOMOCYSTEINE/CYSTEINE SYNTHASE"/>
    <property type="match status" value="1"/>
</dbReference>
<dbReference type="InterPro" id="IPR015424">
    <property type="entry name" value="PyrdxlP-dep_Trfase"/>
</dbReference>
<organism evidence="7 8">
    <name type="scientific">Carboxylicivirga sediminis</name>
    <dbReference type="NCBI Taxonomy" id="2006564"/>
    <lineage>
        <taxon>Bacteria</taxon>
        <taxon>Pseudomonadati</taxon>
        <taxon>Bacteroidota</taxon>
        <taxon>Bacteroidia</taxon>
        <taxon>Marinilabiliales</taxon>
        <taxon>Marinilabiliaceae</taxon>
        <taxon>Carboxylicivirga</taxon>
    </lineage>
</organism>
<dbReference type="InterPro" id="IPR006235">
    <property type="entry name" value="OAc-hSer/O-AcSer_sulfhydrylase"/>
</dbReference>
<sequence>MNNHKKGFITRSLHARFPKGDAYNALHMPVYDGVAYEFDSAEDIAETFAGKKFAHAYSRTSNPTVEYFEQKMKAVTDADAVVALASGMAAISNVLLSLVESGGNIVASNQLFGHSYALLKQTLPALGIEVRFVNMTNLEAVQQATDDKTRAYFFETITNPQLEIVDLKQLSELAKANNVVVVCDSTITPPYVFNSKSFGVDVEVMSTTKFISGGAAAFGGVVLDNGTFDYSSLPALKQWSGKFGKDALVARIRKEIFRHLGGTMTAHTAHFMNLGLDIMPLRVDRCVDNCKQLAAFFEAHHGIVSYNYPGVAGNRGYDLAQTQFGGKPGAVMTFDLESKEACFQLYNRLKVMRRATNLNDNKTLIIHPESTIYAEFSDEEKKAMDIRPTMMRLSVGIEEVQDLIADFTQAL</sequence>
<proteinExistence type="inferred from homology"/>
<protein>
    <submittedName>
        <fullName evidence="7">O-acetylhomoserine aminocarboxypropyltransferase/cysteine synthase</fullName>
    </submittedName>
</protein>
<comment type="caution">
    <text evidence="7">The sequence shown here is derived from an EMBL/GenBank/DDBJ whole genome shotgun (WGS) entry which is preliminary data.</text>
</comment>
<dbReference type="GO" id="GO:0006535">
    <property type="term" value="P:cysteine biosynthetic process from serine"/>
    <property type="evidence" value="ECO:0007669"/>
    <property type="project" value="TreeGrafter"/>
</dbReference>
<keyword evidence="8" id="KW-1185">Reference proteome</keyword>
<dbReference type="InterPro" id="IPR015422">
    <property type="entry name" value="PyrdxlP-dep_Trfase_small"/>
</dbReference>
<evidence type="ECO:0000256" key="3">
    <source>
        <dbReference type="ARBA" id="ARBA00022679"/>
    </source>
</evidence>
<accession>A0A941IVT3</accession>
<dbReference type="InterPro" id="IPR000277">
    <property type="entry name" value="Cys/Met-Metab_PyrdxlP-dep_enz"/>
</dbReference>
<comment type="cofactor">
    <cofactor evidence="1 6">
        <name>pyridoxal 5'-phosphate</name>
        <dbReference type="ChEBI" id="CHEBI:597326"/>
    </cofactor>
</comment>
<evidence type="ECO:0000256" key="4">
    <source>
        <dbReference type="ARBA" id="ARBA00022898"/>
    </source>
</evidence>
<dbReference type="InterPro" id="IPR015421">
    <property type="entry name" value="PyrdxlP-dep_Trfase_major"/>
</dbReference>
<evidence type="ECO:0000256" key="5">
    <source>
        <dbReference type="PIRSR" id="PIRSR001434-2"/>
    </source>
</evidence>
<dbReference type="GO" id="GO:0071269">
    <property type="term" value="P:L-homocysteine biosynthetic process"/>
    <property type="evidence" value="ECO:0007669"/>
    <property type="project" value="TreeGrafter"/>
</dbReference>
<evidence type="ECO:0000256" key="6">
    <source>
        <dbReference type="RuleBase" id="RU362118"/>
    </source>
</evidence>
<dbReference type="RefSeq" id="WP_212188139.1">
    <property type="nucleotide sequence ID" value="NZ_JAGTAR010000001.1"/>
</dbReference>
<evidence type="ECO:0000256" key="1">
    <source>
        <dbReference type="ARBA" id="ARBA00001933"/>
    </source>
</evidence>
<name>A0A941IVT3_9BACT</name>
<dbReference type="SUPFAM" id="SSF53383">
    <property type="entry name" value="PLP-dependent transferases"/>
    <property type="match status" value="1"/>
</dbReference>
<evidence type="ECO:0000313" key="8">
    <source>
        <dbReference type="Proteomes" id="UP000679220"/>
    </source>
</evidence>
<gene>
    <name evidence="7" type="ORF">KDU71_01585</name>
</gene>
<reference evidence="7" key="1">
    <citation type="journal article" date="2018" name="Int. J. Syst. Evol. Microbiol.">
        <title>Carboxylicivirga sediminis sp. nov., isolated from coastal sediment.</title>
        <authorList>
            <person name="Wang F.Q."/>
            <person name="Ren L.H."/>
            <person name="Zou R.J."/>
            <person name="Sun Y.Z."/>
            <person name="Liu X.J."/>
            <person name="Jiang F."/>
            <person name="Liu L.J."/>
        </authorList>
    </citation>
    <scope>NUCLEOTIDE SEQUENCE</scope>
    <source>
        <strain evidence="7">JR1</strain>
    </source>
</reference>
<dbReference type="GO" id="GO:0004124">
    <property type="term" value="F:cysteine synthase activity"/>
    <property type="evidence" value="ECO:0007669"/>
    <property type="project" value="TreeGrafter"/>
</dbReference>
<dbReference type="GO" id="GO:0019346">
    <property type="term" value="P:transsulfuration"/>
    <property type="evidence" value="ECO:0007669"/>
    <property type="project" value="InterPro"/>
</dbReference>
<dbReference type="Gene3D" id="3.40.640.10">
    <property type="entry name" value="Type I PLP-dependent aspartate aminotransferase-like (Major domain)"/>
    <property type="match status" value="1"/>
</dbReference>
<evidence type="ECO:0000313" key="7">
    <source>
        <dbReference type="EMBL" id="MBR8534238.1"/>
    </source>
</evidence>
<comment type="similarity">
    <text evidence="2 6">Belongs to the trans-sulfuration enzymes family.</text>
</comment>
<dbReference type="GO" id="GO:0005737">
    <property type="term" value="C:cytoplasm"/>
    <property type="evidence" value="ECO:0007669"/>
    <property type="project" value="TreeGrafter"/>
</dbReference>
<dbReference type="Proteomes" id="UP000679220">
    <property type="component" value="Unassembled WGS sequence"/>
</dbReference>
<reference evidence="7" key="2">
    <citation type="submission" date="2021-04" db="EMBL/GenBank/DDBJ databases">
        <authorList>
            <person name="Zhang T."/>
            <person name="Zhang Y."/>
            <person name="Lu D."/>
            <person name="Zuo D."/>
            <person name="Du Z."/>
        </authorList>
    </citation>
    <scope>NUCLEOTIDE SEQUENCE</scope>
    <source>
        <strain evidence="7">JR1</strain>
    </source>
</reference>
<evidence type="ECO:0000256" key="2">
    <source>
        <dbReference type="ARBA" id="ARBA00009077"/>
    </source>
</evidence>
<dbReference type="PANTHER" id="PTHR43797:SF2">
    <property type="entry name" value="HOMOCYSTEINE_CYSTEINE SYNTHASE"/>
    <property type="match status" value="1"/>
</dbReference>
<feature type="modified residue" description="N6-(pyridoxal phosphate)lysine" evidence="5">
    <location>
        <position position="209"/>
    </location>
</feature>
<dbReference type="GO" id="GO:0003961">
    <property type="term" value="F:O-acetylhomoserine aminocarboxypropyltransferase activity"/>
    <property type="evidence" value="ECO:0007669"/>
    <property type="project" value="TreeGrafter"/>
</dbReference>
<dbReference type="GO" id="GO:0030170">
    <property type="term" value="F:pyridoxal phosphate binding"/>
    <property type="evidence" value="ECO:0007669"/>
    <property type="project" value="InterPro"/>
</dbReference>
<keyword evidence="3" id="KW-0808">Transferase</keyword>
<dbReference type="PIRSF" id="PIRSF001434">
    <property type="entry name" value="CGS"/>
    <property type="match status" value="1"/>
</dbReference>